<dbReference type="SUPFAM" id="SSF52283">
    <property type="entry name" value="Formate/glycerate dehydrogenase catalytic domain-like"/>
    <property type="match status" value="1"/>
</dbReference>
<dbReference type="SUPFAM" id="SSF51735">
    <property type="entry name" value="NAD(P)-binding Rossmann-fold domains"/>
    <property type="match status" value="1"/>
</dbReference>
<proteinExistence type="inferred from homology"/>
<evidence type="ECO:0000256" key="1">
    <source>
        <dbReference type="ARBA" id="ARBA00005854"/>
    </source>
</evidence>
<dbReference type="InterPro" id="IPR050223">
    <property type="entry name" value="D-isomer_2-hydroxyacid_DH"/>
</dbReference>
<reference evidence="7 8" key="1">
    <citation type="submission" date="2017-09" db="EMBL/GenBank/DDBJ databases">
        <authorList>
            <person name="Ehlers B."/>
            <person name="Leendertz F.H."/>
        </authorList>
    </citation>
    <scope>NUCLEOTIDE SEQUENCE [LARGE SCALE GENOMIC DNA]</scope>
    <source>
        <strain evidence="7 8">CGMCC 4.7095</strain>
    </source>
</reference>
<dbReference type="Proteomes" id="UP000219072">
    <property type="component" value="Unassembled WGS sequence"/>
</dbReference>
<dbReference type="GO" id="GO:0051287">
    <property type="term" value="F:NAD binding"/>
    <property type="evidence" value="ECO:0007669"/>
    <property type="project" value="InterPro"/>
</dbReference>
<dbReference type="Gene3D" id="3.40.50.720">
    <property type="entry name" value="NAD(P)-binding Rossmann-like Domain"/>
    <property type="match status" value="2"/>
</dbReference>
<protein>
    <submittedName>
        <fullName evidence="7">Phosphoglycerate dehydrogenase</fullName>
    </submittedName>
</protein>
<feature type="domain" description="D-isomer specific 2-hydroxyacid dehydrogenase NAD-binding" evidence="6">
    <location>
        <begin position="120"/>
        <end position="297"/>
    </location>
</feature>
<evidence type="ECO:0000259" key="6">
    <source>
        <dbReference type="Pfam" id="PF02826"/>
    </source>
</evidence>
<dbReference type="PANTHER" id="PTHR10996">
    <property type="entry name" value="2-HYDROXYACID DEHYDROGENASE-RELATED"/>
    <property type="match status" value="1"/>
</dbReference>
<comment type="similarity">
    <text evidence="1 4">Belongs to the D-isomer specific 2-hydroxyacid dehydrogenase family.</text>
</comment>
<dbReference type="InterPro" id="IPR006140">
    <property type="entry name" value="D-isomer_DH_NAD-bd"/>
</dbReference>
<dbReference type="PROSITE" id="PS00671">
    <property type="entry name" value="D_2_HYDROXYACID_DH_3"/>
    <property type="match status" value="1"/>
</dbReference>
<dbReference type="Pfam" id="PF00389">
    <property type="entry name" value="2-Hacid_dh"/>
    <property type="match status" value="1"/>
</dbReference>
<keyword evidence="2 4" id="KW-0560">Oxidoreductase</keyword>
<dbReference type="EMBL" id="OCNE01000005">
    <property type="protein sequence ID" value="SOD62370.1"/>
    <property type="molecule type" value="Genomic_DNA"/>
</dbReference>
<dbReference type="CDD" id="cd12167">
    <property type="entry name" value="2-Hacid_dh_8"/>
    <property type="match status" value="1"/>
</dbReference>
<evidence type="ECO:0000313" key="8">
    <source>
        <dbReference type="Proteomes" id="UP000219072"/>
    </source>
</evidence>
<organism evidence="7 8">
    <name type="scientific">Streptomyces zhaozhouensis</name>
    <dbReference type="NCBI Taxonomy" id="1300267"/>
    <lineage>
        <taxon>Bacteria</taxon>
        <taxon>Bacillati</taxon>
        <taxon>Actinomycetota</taxon>
        <taxon>Actinomycetes</taxon>
        <taxon>Kitasatosporales</taxon>
        <taxon>Streptomycetaceae</taxon>
        <taxon>Streptomyces</taxon>
    </lineage>
</organism>
<evidence type="ECO:0000259" key="5">
    <source>
        <dbReference type="Pfam" id="PF00389"/>
    </source>
</evidence>
<dbReference type="AlphaFoldDB" id="A0A286DUP5"/>
<dbReference type="InterPro" id="IPR006139">
    <property type="entry name" value="D-isomer_2_OHA_DH_cat_dom"/>
</dbReference>
<dbReference type="GO" id="GO:0005829">
    <property type="term" value="C:cytosol"/>
    <property type="evidence" value="ECO:0007669"/>
    <property type="project" value="TreeGrafter"/>
</dbReference>
<dbReference type="PANTHER" id="PTHR10996:SF178">
    <property type="entry name" value="2-HYDROXYACID DEHYDROGENASE YGL185C-RELATED"/>
    <property type="match status" value="1"/>
</dbReference>
<dbReference type="InterPro" id="IPR036291">
    <property type="entry name" value="NAD(P)-bd_dom_sf"/>
</dbReference>
<evidence type="ECO:0000256" key="3">
    <source>
        <dbReference type="ARBA" id="ARBA00023027"/>
    </source>
</evidence>
<name>A0A286DUP5_9ACTN</name>
<feature type="domain" description="D-isomer specific 2-hydroxyacid dehydrogenase catalytic" evidence="5">
    <location>
        <begin position="35"/>
        <end position="328"/>
    </location>
</feature>
<keyword evidence="8" id="KW-1185">Reference proteome</keyword>
<dbReference type="Pfam" id="PF02826">
    <property type="entry name" value="2-Hacid_dh_C"/>
    <property type="match status" value="1"/>
</dbReference>
<accession>A0A286DUP5</accession>
<evidence type="ECO:0000256" key="2">
    <source>
        <dbReference type="ARBA" id="ARBA00023002"/>
    </source>
</evidence>
<keyword evidence="3" id="KW-0520">NAD</keyword>
<sequence>MQSRLPQVALAMIPDLPDRLFTPSQWSRLRELADLGDGRVLTEFTSPDARARLAEIEVLITGWGSPVVDEEALAAAPGLRAVLHSAGTVKGHLSPACWDRGVKVSTAAQANAQPVAEYTLAMILLTLKGVPAAMTTFREERGRVDLLRRFPGVGNHRRRVGLVGASRIGRLVAEALRPFDLEVVIADPYLDPADAAALGAVPLPLDELLATSDLVSLHAPSIAETRHMLDASRLSLMRDGAVLVNTARGALIDHAALEPELVSGRLTAVLDVTEPEPPAADSPLWSLENVWLTPHLAGAQGTELHRLADVVLEELARHVAGEPLAHPVHAEELGRIA</sequence>
<dbReference type="GO" id="GO:0016618">
    <property type="term" value="F:hydroxypyruvate reductase [NAD(P)H] activity"/>
    <property type="evidence" value="ECO:0007669"/>
    <property type="project" value="TreeGrafter"/>
</dbReference>
<evidence type="ECO:0000256" key="4">
    <source>
        <dbReference type="RuleBase" id="RU003719"/>
    </source>
</evidence>
<dbReference type="GO" id="GO:0030267">
    <property type="term" value="F:glyoxylate reductase (NADPH) activity"/>
    <property type="evidence" value="ECO:0007669"/>
    <property type="project" value="TreeGrafter"/>
</dbReference>
<evidence type="ECO:0000313" key="7">
    <source>
        <dbReference type="EMBL" id="SOD62370.1"/>
    </source>
</evidence>
<dbReference type="InterPro" id="IPR029753">
    <property type="entry name" value="D-isomer_DH_CS"/>
</dbReference>
<gene>
    <name evidence="7" type="ORF">SAMN06297387_105186</name>
</gene>